<dbReference type="Proteomes" id="UP001519332">
    <property type="component" value="Unassembled WGS sequence"/>
</dbReference>
<feature type="domain" description="Aminotransferase class I/classII large" evidence="7">
    <location>
        <begin position="37"/>
        <end position="350"/>
    </location>
</feature>
<dbReference type="InterPro" id="IPR001917">
    <property type="entry name" value="Aminotrans_II_pyridoxalP_BS"/>
</dbReference>
<comment type="subunit">
    <text evidence="2 6">Homodimer.</text>
</comment>
<evidence type="ECO:0000256" key="6">
    <source>
        <dbReference type="HAMAP-Rule" id="MF_01513"/>
    </source>
</evidence>
<keyword evidence="9" id="KW-1185">Reference proteome</keyword>
<evidence type="ECO:0000256" key="4">
    <source>
        <dbReference type="ARBA" id="ARBA00022679"/>
    </source>
</evidence>
<reference evidence="8 9" key="1">
    <citation type="submission" date="2021-03" db="EMBL/GenBank/DDBJ databases">
        <title>Sequencing the genomes of 1000 actinobacteria strains.</title>
        <authorList>
            <person name="Klenk H.-P."/>
        </authorList>
    </citation>
    <scope>NUCLEOTIDE SEQUENCE [LARGE SCALE GENOMIC DNA]</scope>
    <source>
        <strain evidence="8 9">DSM 46670</strain>
    </source>
</reference>
<comment type="function">
    <text evidence="6">Aminotransferase that catalyzes the conversion of aromatic amino acids and 2-oxoglutarate into corresponding aromatic oxo acids and L-glutamate.</text>
</comment>
<dbReference type="NCBIfam" id="NF002878">
    <property type="entry name" value="PRK03321.1"/>
    <property type="match status" value="1"/>
</dbReference>
<dbReference type="GO" id="GO:0004400">
    <property type="term" value="F:histidinol-phosphate transaminase activity"/>
    <property type="evidence" value="ECO:0007669"/>
    <property type="project" value="UniProtKB-EC"/>
</dbReference>
<dbReference type="NCBIfam" id="TIGR01141">
    <property type="entry name" value="hisC"/>
    <property type="match status" value="1"/>
</dbReference>
<dbReference type="HAMAP" id="MF_01513">
    <property type="entry name" value="Phe_aminotrans_2"/>
    <property type="match status" value="1"/>
</dbReference>
<feature type="modified residue" description="N6-(pyridoxal phosphate)lysine" evidence="6">
    <location>
        <position position="227"/>
    </location>
</feature>
<dbReference type="RefSeq" id="WP_209647032.1">
    <property type="nucleotide sequence ID" value="NZ_JAGINW010000001.1"/>
</dbReference>
<dbReference type="Gene3D" id="3.40.640.10">
    <property type="entry name" value="Type I PLP-dependent aspartate aminotransferase-like (Major domain)"/>
    <property type="match status" value="1"/>
</dbReference>
<comment type="catalytic activity">
    <reaction evidence="6">
        <text>an aromatic L-alpha-amino acid + 2-oxoglutarate = an aromatic oxo-acid + L-glutamate</text>
        <dbReference type="Rhea" id="RHEA:17533"/>
        <dbReference type="ChEBI" id="CHEBI:16810"/>
        <dbReference type="ChEBI" id="CHEBI:29985"/>
        <dbReference type="ChEBI" id="CHEBI:73309"/>
        <dbReference type="ChEBI" id="CHEBI:84824"/>
        <dbReference type="EC" id="2.6.1.57"/>
    </reaction>
</comment>
<dbReference type="InterPro" id="IPR015421">
    <property type="entry name" value="PyrdxlP-dep_Trfase_major"/>
</dbReference>
<dbReference type="SUPFAM" id="SSF53383">
    <property type="entry name" value="PLP-dependent transferases"/>
    <property type="match status" value="1"/>
</dbReference>
<name>A0ABS4U194_9PSEU</name>
<evidence type="ECO:0000259" key="7">
    <source>
        <dbReference type="Pfam" id="PF00155"/>
    </source>
</evidence>
<dbReference type="CDD" id="cd00609">
    <property type="entry name" value="AAT_like"/>
    <property type="match status" value="1"/>
</dbReference>
<dbReference type="InterPro" id="IPR004839">
    <property type="entry name" value="Aminotransferase_I/II_large"/>
</dbReference>
<evidence type="ECO:0000256" key="3">
    <source>
        <dbReference type="ARBA" id="ARBA00022576"/>
    </source>
</evidence>
<evidence type="ECO:0000256" key="2">
    <source>
        <dbReference type="ARBA" id="ARBA00011738"/>
    </source>
</evidence>
<evidence type="ECO:0000313" key="9">
    <source>
        <dbReference type="Proteomes" id="UP001519332"/>
    </source>
</evidence>
<dbReference type="InterPro" id="IPR015422">
    <property type="entry name" value="PyrdxlP-dep_Trfase_small"/>
</dbReference>
<dbReference type="Gene3D" id="3.90.1150.10">
    <property type="entry name" value="Aspartate Aminotransferase, domain 1"/>
    <property type="match status" value="1"/>
</dbReference>
<dbReference type="PANTHER" id="PTHR43643">
    <property type="entry name" value="HISTIDINOL-PHOSPHATE AMINOTRANSFERASE 2"/>
    <property type="match status" value="1"/>
</dbReference>
<dbReference type="EC" id="2.6.1.57" evidence="6"/>
<comment type="cofactor">
    <cofactor evidence="1 6">
        <name>pyridoxal 5'-phosphate</name>
        <dbReference type="ChEBI" id="CHEBI:597326"/>
    </cofactor>
</comment>
<dbReference type="PANTHER" id="PTHR43643:SF3">
    <property type="entry name" value="HISTIDINOL-PHOSPHATE AMINOTRANSFERASE"/>
    <property type="match status" value="1"/>
</dbReference>
<dbReference type="InterPro" id="IPR015424">
    <property type="entry name" value="PyrdxlP-dep_Trfase"/>
</dbReference>
<dbReference type="HAMAP" id="MF_01023">
    <property type="entry name" value="HisC_aminotrans_2"/>
    <property type="match status" value="1"/>
</dbReference>
<dbReference type="InterPro" id="IPR024892">
    <property type="entry name" value="ArAT"/>
</dbReference>
<accession>A0ABS4U194</accession>
<keyword evidence="3 6" id="KW-0032">Aminotransferase</keyword>
<evidence type="ECO:0000256" key="5">
    <source>
        <dbReference type="ARBA" id="ARBA00022898"/>
    </source>
</evidence>
<protein>
    <recommendedName>
        <fullName evidence="6">Aromatic amino acid aminotransferase</fullName>
        <shortName evidence="6">ArAT</shortName>
        <ecNumber evidence="6">2.6.1.57</ecNumber>
    </recommendedName>
</protein>
<sequence length="377" mass="39892">MSRAEEAQVRLRPALAGVPSYQAGRPAPIVDGRIGYKVSSNENAYPPLPSVLQAVRTAAASINRYPDANVTRLRTALAGTLGVPIEHIATGTGSVGVLGQIIQATCDPGDEVLYAWRSFEAYPVVAGIAGACSVQIGLDGQARHRLDAMAGAVTDRTRVILLCTPNNPTGPAIKHDELSEFLDRVPRNVLVVIDEAYAEFVTDPDAANGLRLYRDRPNVALLRTFSKAYGLAGLRVGYAVAHEAVASALRTTATSFGVNSLAEQAALASLAAREELQQRVDAIVAERARVLAGLRDCGWEVPDAQGNFVWLSTAERSNAFSALAKKCGLTVRQFGDEGVRVTIGEAEANDLLITVARQFAGAPAHSLSTHSSPGRSS</sequence>
<gene>
    <name evidence="6" type="primary">pat</name>
    <name evidence="8" type="ORF">JOF56_010803</name>
</gene>
<proteinExistence type="inferred from homology"/>
<dbReference type="EMBL" id="JAGINW010000001">
    <property type="protein sequence ID" value="MBP2330418.1"/>
    <property type="molecule type" value="Genomic_DNA"/>
</dbReference>
<evidence type="ECO:0000256" key="1">
    <source>
        <dbReference type="ARBA" id="ARBA00001933"/>
    </source>
</evidence>
<keyword evidence="4 6" id="KW-0808">Transferase</keyword>
<dbReference type="InterPro" id="IPR050106">
    <property type="entry name" value="HistidinolP_aminotransfase"/>
</dbReference>
<dbReference type="InterPro" id="IPR005861">
    <property type="entry name" value="HisP_aminotrans"/>
</dbReference>
<evidence type="ECO:0000313" key="8">
    <source>
        <dbReference type="EMBL" id="MBP2330418.1"/>
    </source>
</evidence>
<comment type="caution">
    <text evidence="8">The sequence shown here is derived from an EMBL/GenBank/DDBJ whole genome shotgun (WGS) entry which is preliminary data.</text>
</comment>
<dbReference type="PROSITE" id="PS00599">
    <property type="entry name" value="AA_TRANSFER_CLASS_2"/>
    <property type="match status" value="1"/>
</dbReference>
<keyword evidence="5 6" id="KW-0663">Pyridoxal phosphate</keyword>
<comment type="similarity">
    <text evidence="6">Belongs to the class-II pyridoxal-phosphate-dependent aminotransferase family.</text>
</comment>
<organism evidence="8 9">
    <name type="scientific">Kibdelosporangium banguiense</name>
    <dbReference type="NCBI Taxonomy" id="1365924"/>
    <lineage>
        <taxon>Bacteria</taxon>
        <taxon>Bacillati</taxon>
        <taxon>Actinomycetota</taxon>
        <taxon>Actinomycetes</taxon>
        <taxon>Pseudonocardiales</taxon>
        <taxon>Pseudonocardiaceae</taxon>
        <taxon>Kibdelosporangium</taxon>
    </lineage>
</organism>
<dbReference type="Pfam" id="PF00155">
    <property type="entry name" value="Aminotran_1_2"/>
    <property type="match status" value="1"/>
</dbReference>